<reference evidence="2" key="1">
    <citation type="submission" date="2021-10" db="EMBL/GenBank/DDBJ databases">
        <title>Tamlana sargassums sp. nov., and Tamlana laminarinivorans sp. nov., two new bacteria isolated from the brown alga.</title>
        <authorList>
            <person name="Li J."/>
        </authorList>
    </citation>
    <scope>NUCLEOTIDE SEQUENCE</scope>
    <source>
        <strain evidence="2">PT2-4</strain>
    </source>
</reference>
<dbReference type="AlphaFoldDB" id="A0A9X1HYD8"/>
<protein>
    <recommendedName>
        <fullName evidence="4">Cytoskeletal protein CcmA (Bactofilin family)</fullName>
    </recommendedName>
</protein>
<accession>A0A9X1HYD8</accession>
<dbReference type="RefSeq" id="WP_226539517.1">
    <property type="nucleotide sequence ID" value="NZ_JAJAPW010000001.1"/>
</dbReference>
<dbReference type="EMBL" id="JAJAPW010000001">
    <property type="protein sequence ID" value="MCB4797238.1"/>
    <property type="molecule type" value="Genomic_DNA"/>
</dbReference>
<gene>
    <name evidence="2" type="ORF">LG649_00150</name>
</gene>
<comment type="caution">
    <text evidence="2">The sequence shown here is derived from an EMBL/GenBank/DDBJ whole genome shotgun (WGS) entry which is preliminary data.</text>
</comment>
<evidence type="ECO:0008006" key="4">
    <source>
        <dbReference type="Google" id="ProtNLM"/>
    </source>
</evidence>
<organism evidence="2 3">
    <name type="scientific">Neotamlana laminarinivorans</name>
    <dbReference type="NCBI Taxonomy" id="2883124"/>
    <lineage>
        <taxon>Bacteria</taxon>
        <taxon>Pseudomonadati</taxon>
        <taxon>Bacteroidota</taxon>
        <taxon>Flavobacteriia</taxon>
        <taxon>Flavobacteriales</taxon>
        <taxon>Flavobacteriaceae</taxon>
        <taxon>Neotamlana</taxon>
    </lineage>
</organism>
<sequence length="421" mass="46798">MKNLRVKAGALQLTVFIVVVVAVLLAGFVLLTHTQKQFKIKTAFIKETITNANSGINYMLANTIVEKDTTELPLNAPEFKTLKVYKSYWGIFQNITSVSQIHHNIFKKSAFVGGTKNSINQVALFLKDNNRPLVVVANTKIEGLSYIPKQGVRTGNISGHSYYGNQLIYGTTKTSSSKLPQISNRVLEEIKNIDNQFNKVDTDQFVNLKTSRTHYNSFFKSSKLIYSASHLVLSNVKIKGKFLVQSNTKITVEANTELNDIILIAPEIEVKSNTKGNFQAFASNFIEIGSNCKLQYPTALILNDKSKGLNVTSQDQSKIIINSGTEIKGEILYLGESVGYKPNVVINRNTTVYGEVYCEQNMELLGTVYGSVFTSSFVANQSGSSYQNHLYNAQISASKLPDEYIGVLFNNSEKGIAKWLY</sequence>
<keyword evidence="1" id="KW-1133">Transmembrane helix</keyword>
<evidence type="ECO:0000256" key="1">
    <source>
        <dbReference type="SAM" id="Phobius"/>
    </source>
</evidence>
<keyword evidence="1" id="KW-0472">Membrane</keyword>
<proteinExistence type="predicted"/>
<name>A0A9X1HYD8_9FLAO</name>
<evidence type="ECO:0000313" key="2">
    <source>
        <dbReference type="EMBL" id="MCB4797238.1"/>
    </source>
</evidence>
<feature type="transmembrane region" description="Helical" evidence="1">
    <location>
        <begin position="12"/>
        <end position="31"/>
    </location>
</feature>
<dbReference type="Proteomes" id="UP001139199">
    <property type="component" value="Unassembled WGS sequence"/>
</dbReference>
<keyword evidence="1" id="KW-0812">Transmembrane</keyword>
<evidence type="ECO:0000313" key="3">
    <source>
        <dbReference type="Proteomes" id="UP001139199"/>
    </source>
</evidence>
<keyword evidence="3" id="KW-1185">Reference proteome</keyword>